<accession>A0AAV1I6I7</accession>
<sequence>MADVLMEGRQEAAPGERDIIEQLGRLRQEAQYRLQPSVQSAPQNYAHRKPRQHTDQLECSLAHEAVHSSSDAPTDAGGVHRLISHLPAIRTSAPVPALKQEAADSRSTWSEADAFEAGSIPTTAHSSPMTPPSQVQPAVPLTPPPAPVKQSRSQRVPSGCRQTAAELLANPSTKRSLQPAFNAAAAQAGMPLYELQPFEPLLLEDTDPSPQTPAFPGSVCLSRQRRRMGKGDAEDDRLRDADADSPLRYD</sequence>
<organism evidence="2 3">
    <name type="scientific">Coccomyxa viridis</name>
    <dbReference type="NCBI Taxonomy" id="1274662"/>
    <lineage>
        <taxon>Eukaryota</taxon>
        <taxon>Viridiplantae</taxon>
        <taxon>Chlorophyta</taxon>
        <taxon>core chlorophytes</taxon>
        <taxon>Trebouxiophyceae</taxon>
        <taxon>Trebouxiophyceae incertae sedis</taxon>
        <taxon>Coccomyxaceae</taxon>
        <taxon>Coccomyxa</taxon>
    </lineage>
</organism>
<evidence type="ECO:0000313" key="2">
    <source>
        <dbReference type="EMBL" id="CAK0782984.1"/>
    </source>
</evidence>
<protein>
    <submittedName>
        <fullName evidence="2">Uncharacterized protein</fullName>
    </submittedName>
</protein>
<evidence type="ECO:0000313" key="3">
    <source>
        <dbReference type="Proteomes" id="UP001314263"/>
    </source>
</evidence>
<proteinExistence type="predicted"/>
<gene>
    <name evidence="2" type="ORF">CVIRNUC_006179</name>
</gene>
<feature type="compositionally biased region" description="Basic and acidic residues" evidence="1">
    <location>
        <begin position="229"/>
        <end position="250"/>
    </location>
</feature>
<keyword evidence="3" id="KW-1185">Reference proteome</keyword>
<dbReference type="EMBL" id="CAUYUE010000007">
    <property type="protein sequence ID" value="CAK0782984.1"/>
    <property type="molecule type" value="Genomic_DNA"/>
</dbReference>
<comment type="caution">
    <text evidence="2">The sequence shown here is derived from an EMBL/GenBank/DDBJ whole genome shotgun (WGS) entry which is preliminary data.</text>
</comment>
<dbReference type="Proteomes" id="UP001314263">
    <property type="component" value="Unassembled WGS sequence"/>
</dbReference>
<feature type="region of interest" description="Disordered" evidence="1">
    <location>
        <begin position="120"/>
        <end position="160"/>
    </location>
</feature>
<feature type="region of interest" description="Disordered" evidence="1">
    <location>
        <begin position="201"/>
        <end position="250"/>
    </location>
</feature>
<dbReference type="AlphaFoldDB" id="A0AAV1I6I7"/>
<evidence type="ECO:0000256" key="1">
    <source>
        <dbReference type="SAM" id="MobiDB-lite"/>
    </source>
</evidence>
<name>A0AAV1I6I7_9CHLO</name>
<reference evidence="2 3" key="1">
    <citation type="submission" date="2023-10" db="EMBL/GenBank/DDBJ databases">
        <authorList>
            <person name="Maclean D."/>
            <person name="Macfadyen A."/>
        </authorList>
    </citation>
    <scope>NUCLEOTIDE SEQUENCE [LARGE SCALE GENOMIC DNA]</scope>
</reference>